<evidence type="ECO:0000313" key="2">
    <source>
        <dbReference type="Proteomes" id="UP000641206"/>
    </source>
</evidence>
<evidence type="ECO:0000313" key="1">
    <source>
        <dbReference type="EMBL" id="GGP16828.1"/>
    </source>
</evidence>
<protein>
    <submittedName>
        <fullName evidence="1">Uncharacterized protein</fullName>
    </submittedName>
</protein>
<comment type="caution">
    <text evidence="1">The sequence shown here is derived from an EMBL/GenBank/DDBJ whole genome shotgun (WGS) entry which is preliminary data.</text>
</comment>
<reference evidence="2" key="1">
    <citation type="journal article" date="2019" name="Int. J. Syst. Evol. Microbiol.">
        <title>The Global Catalogue of Microorganisms (GCM) 10K type strain sequencing project: providing services to taxonomists for standard genome sequencing and annotation.</title>
        <authorList>
            <consortium name="The Broad Institute Genomics Platform"/>
            <consortium name="The Broad Institute Genome Sequencing Center for Infectious Disease"/>
            <person name="Wu L."/>
            <person name="Ma J."/>
        </authorList>
    </citation>
    <scope>NUCLEOTIDE SEQUENCE [LARGE SCALE GENOMIC DNA]</scope>
    <source>
        <strain evidence="2">CGMCC 1.7693</strain>
    </source>
</reference>
<proteinExistence type="predicted"/>
<keyword evidence="2" id="KW-1185">Reference proteome</keyword>
<dbReference type="Proteomes" id="UP000641206">
    <property type="component" value="Unassembled WGS sequence"/>
</dbReference>
<sequence>MKKIIIRIISKKLDGLDLIEINNIYSNEVENGDYISIMADSNVMETFPMKVSNVSDLQILNRRDK</sequence>
<dbReference type="EMBL" id="BMLW01000023">
    <property type="protein sequence ID" value="GGP16828.1"/>
    <property type="molecule type" value="Genomic_DNA"/>
</dbReference>
<organism evidence="1 2">
    <name type="scientific">Oceanobacillus neutriphilus</name>
    <dbReference type="NCBI Taxonomy" id="531815"/>
    <lineage>
        <taxon>Bacteria</taxon>
        <taxon>Bacillati</taxon>
        <taxon>Bacillota</taxon>
        <taxon>Bacilli</taxon>
        <taxon>Bacillales</taxon>
        <taxon>Bacillaceae</taxon>
        <taxon>Oceanobacillus</taxon>
    </lineage>
</organism>
<name>A0ABQ2P2X6_9BACI</name>
<gene>
    <name evidence="1" type="ORF">GCM10011346_50350</name>
</gene>
<accession>A0ABQ2P2X6</accession>